<proteinExistence type="predicted"/>
<comment type="caution">
    <text evidence="2">The sequence shown here is derived from an EMBL/GenBank/DDBJ whole genome shotgun (WGS) entry which is preliminary data.</text>
</comment>
<sequence>MYPDPKYPVHGWAPLPRRHSSGMHHEWFAHQPRPGSGPALANQGRICDESGRDASEPPTPARRRQGMSTTRNNAAASGTETCTTCASAEDA</sequence>
<feature type="compositionally biased region" description="Basic and acidic residues" evidence="1">
    <location>
        <begin position="46"/>
        <end position="55"/>
    </location>
</feature>
<dbReference type="AlphaFoldDB" id="A0A2C5XAS4"/>
<keyword evidence="3" id="KW-1185">Reference proteome</keyword>
<protein>
    <submittedName>
        <fullName evidence="2">Uncharacterized protein</fullName>
    </submittedName>
</protein>
<dbReference type="EMBL" id="NJET01000021">
    <property type="protein sequence ID" value="PHH65129.1"/>
    <property type="molecule type" value="Genomic_DNA"/>
</dbReference>
<feature type="region of interest" description="Disordered" evidence="1">
    <location>
        <begin position="1"/>
        <end position="91"/>
    </location>
</feature>
<organism evidence="2 3">
    <name type="scientific">Ophiocordyceps australis</name>
    <dbReference type="NCBI Taxonomy" id="1399860"/>
    <lineage>
        <taxon>Eukaryota</taxon>
        <taxon>Fungi</taxon>
        <taxon>Dikarya</taxon>
        <taxon>Ascomycota</taxon>
        <taxon>Pezizomycotina</taxon>
        <taxon>Sordariomycetes</taxon>
        <taxon>Hypocreomycetidae</taxon>
        <taxon>Hypocreales</taxon>
        <taxon>Ophiocordycipitaceae</taxon>
        <taxon>Ophiocordyceps</taxon>
    </lineage>
</organism>
<evidence type="ECO:0000313" key="2">
    <source>
        <dbReference type="EMBL" id="PHH65129.1"/>
    </source>
</evidence>
<accession>A0A2C5XAS4</accession>
<dbReference type="Proteomes" id="UP000226192">
    <property type="component" value="Unassembled WGS sequence"/>
</dbReference>
<reference evidence="2 3" key="1">
    <citation type="submission" date="2017-06" db="EMBL/GenBank/DDBJ databases">
        <title>Ant-infecting Ophiocordyceps genomes reveal a high diversity of potential behavioral manipulation genes and a possible major role for enterotoxins.</title>
        <authorList>
            <person name="De Bekker C."/>
            <person name="Evans H.C."/>
            <person name="Brachmann A."/>
            <person name="Hughes D.P."/>
        </authorList>
    </citation>
    <scope>NUCLEOTIDE SEQUENCE [LARGE SCALE GENOMIC DNA]</scope>
    <source>
        <strain evidence="2 3">Map64</strain>
    </source>
</reference>
<gene>
    <name evidence="2" type="ORF">CDD81_3260</name>
</gene>
<evidence type="ECO:0000256" key="1">
    <source>
        <dbReference type="SAM" id="MobiDB-lite"/>
    </source>
</evidence>
<feature type="compositionally biased region" description="Polar residues" evidence="1">
    <location>
        <begin position="66"/>
        <end position="91"/>
    </location>
</feature>
<name>A0A2C5XAS4_9HYPO</name>
<evidence type="ECO:0000313" key="3">
    <source>
        <dbReference type="Proteomes" id="UP000226192"/>
    </source>
</evidence>